<gene>
    <name evidence="1" type="ORF">CRV2_00016546</name>
</gene>
<name>A0ACA9UTY4_BIOOC</name>
<organism evidence="1 2">
    <name type="scientific">Clonostachys rosea f. rosea IK726</name>
    <dbReference type="NCBI Taxonomy" id="1349383"/>
    <lineage>
        <taxon>Eukaryota</taxon>
        <taxon>Fungi</taxon>
        <taxon>Dikarya</taxon>
        <taxon>Ascomycota</taxon>
        <taxon>Pezizomycotina</taxon>
        <taxon>Sordariomycetes</taxon>
        <taxon>Hypocreomycetidae</taxon>
        <taxon>Hypocreales</taxon>
        <taxon>Bionectriaceae</taxon>
        <taxon>Clonostachys</taxon>
    </lineage>
</organism>
<protein>
    <submittedName>
        <fullName evidence="1">Uncharacterized protein</fullName>
    </submittedName>
</protein>
<comment type="caution">
    <text evidence="1">The sequence shown here is derived from an EMBL/GenBank/DDBJ whole genome shotgun (WGS) entry which is preliminary data.</text>
</comment>
<proteinExistence type="predicted"/>
<dbReference type="EMBL" id="CADEHS020000625">
    <property type="protein sequence ID" value="CAG9955793.1"/>
    <property type="molecule type" value="Genomic_DNA"/>
</dbReference>
<accession>A0ACA9UTY4</accession>
<keyword evidence="2" id="KW-1185">Reference proteome</keyword>
<dbReference type="Proteomes" id="UP000836387">
    <property type="component" value="Unassembled WGS sequence"/>
</dbReference>
<evidence type="ECO:0000313" key="1">
    <source>
        <dbReference type="EMBL" id="CAG9955793.1"/>
    </source>
</evidence>
<reference evidence="1" key="1">
    <citation type="submission" date="2020-04" db="EMBL/GenBank/DDBJ databases">
        <authorList>
            <person name="Broberg M."/>
        </authorList>
    </citation>
    <scope>NUCLEOTIDE SEQUENCE</scope>
</reference>
<reference evidence="1" key="2">
    <citation type="submission" date="2021-10" db="EMBL/GenBank/DDBJ databases">
        <authorList>
            <person name="Piombo E."/>
        </authorList>
    </citation>
    <scope>NUCLEOTIDE SEQUENCE</scope>
</reference>
<evidence type="ECO:0000313" key="2">
    <source>
        <dbReference type="Proteomes" id="UP000836387"/>
    </source>
</evidence>
<sequence length="580" mass="63394">MRKMRWVLALLLCGCQAQDNIPFADTFLRRLNTKADEQKATVINDYLYLDGGELSQKGYTSYRNSNGFNITASLDLSKSWYPKNVTFNETPKPDGIPTLWRHAIFTDNASNSFYIYGGRESYPSGPPRDKYWKFIADNKGSGSWSTETTGGAFTGLIRSEAGAFASTGNAGFWIGGYASGWTDSQATGDLASDIPGVVSFNFSTKAWKNHTEAPYSPSGRMYGGTATYISNLGSNGLVMTLGGVASSKPRAAGHLDFGNVHFFDPETMKWYKQATTGDIPSGRMDHCAVGVKGNGTFEIFVFGGYNVDQEETYKDIHILSLPGFVWTRASEEARSGRMQGTCVLAGKRQLLSIGGTEAIRDPDAWGAADPEPQGLSVFDLSEVLWKEKYDANAAEFTTPNSIKAWYNNRVLTVVRGLDKVVWGDGVKDLLSGNSELSGTESNPLPTSDPTAESADSSSNSKSPSIGVIIGAVVGSVVGAIVLGLLGFFVLVRRRRSYQPAISELSQYHETPNELEAPRIITEPPKYVESTRHDSEPFKDTEHFAYRAELSTDGELSAELGPGRRWPQWSHDTPPEIDNRL</sequence>